<evidence type="ECO:0000256" key="2">
    <source>
        <dbReference type="ARBA" id="ARBA00004613"/>
    </source>
</evidence>
<dbReference type="InterPro" id="IPR022321">
    <property type="entry name" value="IGFBP_1-6_chordata"/>
</dbReference>
<dbReference type="GO" id="GO:0031994">
    <property type="term" value="F:insulin-like growth factor I binding"/>
    <property type="evidence" value="ECO:0007669"/>
    <property type="project" value="Ensembl"/>
</dbReference>
<comment type="caution">
    <text evidence="11">Lacks conserved residue(s) required for the propagation of feature annotation.</text>
</comment>
<dbReference type="Pfam" id="PF00086">
    <property type="entry name" value="Thyroglobulin_1"/>
    <property type="match status" value="1"/>
</dbReference>
<reference evidence="15" key="3">
    <citation type="submission" date="2016-06" db="EMBL/GenBank/DDBJ databases">
        <title>The genome of a short-lived fish provides insights into sex chromosome evolution and the genetic control of aging.</title>
        <authorList>
            <person name="Reichwald K."/>
            <person name="Felder M."/>
            <person name="Petzold A."/>
            <person name="Koch P."/>
            <person name="Groth M."/>
            <person name="Platzer M."/>
        </authorList>
    </citation>
    <scope>NUCLEOTIDE SEQUENCE</scope>
    <source>
        <tissue evidence="15">Brain</tissue>
    </source>
</reference>
<protein>
    <recommendedName>
        <fullName evidence="3">Insulin-like growth factor-binding protein 1</fullName>
    </recommendedName>
</protein>
<dbReference type="PRINTS" id="PR01976">
    <property type="entry name" value="IGFBPFAMILY"/>
</dbReference>
<evidence type="ECO:0000259" key="14">
    <source>
        <dbReference type="PROSITE" id="PS51323"/>
    </source>
</evidence>
<evidence type="ECO:0000256" key="3">
    <source>
        <dbReference type="ARBA" id="ARBA00013675"/>
    </source>
</evidence>
<dbReference type="PANTHER" id="PTHR11551:SF6">
    <property type="entry name" value="INSULIN-LIKE GROWTH FACTOR-BINDING PROTEIN 1"/>
    <property type="match status" value="1"/>
</dbReference>
<dbReference type="RefSeq" id="XP_015826676.3">
    <property type="nucleotide sequence ID" value="XM_015971190.3"/>
</dbReference>
<name>A0A1A8AB56_NOTFU</name>
<reference evidence="16" key="4">
    <citation type="submission" date="2025-05" db="UniProtKB">
        <authorList>
            <consortium name="Ensembl"/>
        </authorList>
    </citation>
    <scope>IDENTIFICATION</scope>
</reference>
<dbReference type="PANTHER" id="PTHR11551">
    <property type="entry name" value="INSULIN-LIKE GROWTH FACTOR BINDING PROTEIN"/>
    <property type="match status" value="1"/>
</dbReference>
<dbReference type="Gene3D" id="4.10.800.10">
    <property type="entry name" value="Thyroglobulin type-1"/>
    <property type="match status" value="1"/>
</dbReference>
<accession>A0A1A8AB56</accession>
<dbReference type="GO" id="GO:0031995">
    <property type="term" value="F:insulin-like growth factor II binding"/>
    <property type="evidence" value="ECO:0007669"/>
    <property type="project" value="Ensembl"/>
</dbReference>
<dbReference type="FunFam" id="4.10.800.10:FF:000002">
    <property type="entry name" value="Insulin-like growth factor-binding protein 2"/>
    <property type="match status" value="1"/>
</dbReference>
<gene>
    <name evidence="15" type="primary">IGFBP1A</name>
    <name evidence="16" type="synonym">IGFBP1</name>
</gene>
<dbReference type="Ensembl" id="ENSNFUT00015018006.1">
    <property type="protein sequence ID" value="ENSNFUP00015017213.1"/>
    <property type="gene ID" value="ENSNFUG00015008202.1"/>
</dbReference>
<evidence type="ECO:0000313" key="16">
    <source>
        <dbReference type="Ensembl" id="ENSNFUP00015017213.1"/>
    </source>
</evidence>
<dbReference type="FunFam" id="4.10.40.20:FF:000001">
    <property type="entry name" value="Insulin-like growth factor binding protein 5"/>
    <property type="match status" value="1"/>
</dbReference>
<evidence type="ECO:0000256" key="1">
    <source>
        <dbReference type="ARBA" id="ARBA00003811"/>
    </source>
</evidence>
<evidence type="ECO:0000256" key="9">
    <source>
        <dbReference type="ARBA" id="ARBA00023183"/>
    </source>
</evidence>
<dbReference type="PROSITE" id="PS00222">
    <property type="entry name" value="IGFBP_N_1"/>
    <property type="match status" value="1"/>
</dbReference>
<proteinExistence type="predicted"/>
<dbReference type="Proteomes" id="UP000694548">
    <property type="component" value="Chromosome sgr17"/>
</dbReference>
<reference evidence="15" key="2">
    <citation type="submission" date="2016-05" db="EMBL/GenBank/DDBJ databases">
        <authorList>
            <person name="Lavstsen T."/>
            <person name="Jespersen J.S."/>
        </authorList>
    </citation>
    <scope>NUCLEOTIDE SEQUENCE</scope>
    <source>
        <tissue evidence="15">Brain</tissue>
    </source>
</reference>
<evidence type="ECO:0000256" key="8">
    <source>
        <dbReference type="ARBA" id="ARBA00023157"/>
    </source>
</evidence>
<dbReference type="SUPFAM" id="SSF57184">
    <property type="entry name" value="Growth factor receptor domain"/>
    <property type="match status" value="1"/>
</dbReference>
<comment type="subcellular location">
    <subcellularLocation>
        <location evidence="2">Secreted</location>
    </subcellularLocation>
</comment>
<sequence>MDGPITAHRIITPSFQKSFITPMRQTRTEHSAINTAARGAQLVILAKSKERRNRARTEGDRRFHLWPTSSALLLCTSLPPSSTQIMLAMRGLPLRQVAVAAVCFALVAVTLGSPVVGPEPFRCAPCTPERLSQCPVVAPGCAEVLREPGCGCCLACALKVGELCGIYTAPCGSGLRCTPRPDDPRPLHSLTRGQAVCTESAAPQPTPEPQTQDLAEPEPELDNSATSSDPGSSPYLPGLGKPYDVQESMKAKLIAIRRKLVEQGPCHLELQTALDRISKAHEKLGEKLTRFYLPNCDKHGLYKQKQCESTLDGQKGRCWCVSSWNGKKLLGSSDLPSEADCR</sequence>
<keyword evidence="5" id="KW-0597">Phosphoprotein</keyword>
<dbReference type="SMART" id="SM00211">
    <property type="entry name" value="TY"/>
    <property type="match status" value="1"/>
</dbReference>
<dbReference type="InterPro" id="IPR000867">
    <property type="entry name" value="IGFBP-like"/>
</dbReference>
<evidence type="ECO:0000256" key="12">
    <source>
        <dbReference type="SAM" id="MobiDB-lite"/>
    </source>
</evidence>
<comment type="subunit">
    <text evidence="10">Binds equally well IGF1 and IGF2. Interacts with integrin ITGA5:ITGB1. Interacts with VHL; this interaction inhibits HIF1A degradation.</text>
</comment>
<dbReference type="GeneID" id="107393048"/>
<dbReference type="GO" id="GO:0005615">
    <property type="term" value="C:extracellular space"/>
    <property type="evidence" value="ECO:0007669"/>
    <property type="project" value="TreeGrafter"/>
</dbReference>
<comment type="function">
    <text evidence="1">IGF-binding proteins prolong the half-life of the IGFs and have been shown to either inhibit or stimulate the growth promoting effects of the IGFs on cell culture. They alter the interaction of IGFs with their cell surface receptors.</text>
</comment>
<evidence type="ECO:0000313" key="17">
    <source>
        <dbReference type="Proteomes" id="UP000694548"/>
    </source>
</evidence>
<evidence type="ECO:0000313" key="15">
    <source>
        <dbReference type="EMBL" id="SBP51445.1"/>
    </source>
</evidence>
<dbReference type="SMART" id="SM00121">
    <property type="entry name" value="IB"/>
    <property type="match status" value="1"/>
</dbReference>
<dbReference type="PROSITE" id="PS51323">
    <property type="entry name" value="IGFBP_N_2"/>
    <property type="match status" value="1"/>
</dbReference>
<feature type="domain" description="Thyroglobulin type-1" evidence="13">
    <location>
        <begin position="263"/>
        <end position="341"/>
    </location>
</feature>
<dbReference type="GO" id="GO:0005737">
    <property type="term" value="C:cytoplasm"/>
    <property type="evidence" value="ECO:0007669"/>
    <property type="project" value="Ensembl"/>
</dbReference>
<keyword evidence="7" id="KW-0732">Signal</keyword>
<keyword evidence="8" id="KW-1015">Disulfide bond</keyword>
<dbReference type="InterPro" id="IPR036857">
    <property type="entry name" value="Thyroglobulin_1_sf"/>
</dbReference>
<dbReference type="CDD" id="cd00191">
    <property type="entry name" value="TY"/>
    <property type="match status" value="1"/>
</dbReference>
<evidence type="ECO:0000256" key="10">
    <source>
        <dbReference type="ARBA" id="ARBA00049694"/>
    </source>
</evidence>
<dbReference type="InterPro" id="IPR022322">
    <property type="entry name" value="IGFBP1"/>
</dbReference>
<dbReference type="EMBL" id="HADY01012960">
    <property type="protein sequence ID" value="SBP51445.1"/>
    <property type="molecule type" value="Transcribed_RNA"/>
</dbReference>
<dbReference type="GO" id="GO:0048640">
    <property type="term" value="P:negative regulation of developmental growth"/>
    <property type="evidence" value="ECO:0007669"/>
    <property type="project" value="UniProtKB-ARBA"/>
</dbReference>
<evidence type="ECO:0000256" key="5">
    <source>
        <dbReference type="ARBA" id="ARBA00022553"/>
    </source>
</evidence>
<dbReference type="PRINTS" id="PR01977">
    <property type="entry name" value="IGFBPFAMILY1"/>
</dbReference>
<dbReference type="GeneTree" id="ENSGT00940000157394"/>
<dbReference type="Bgee" id="ENSNFUG00015008202">
    <property type="expression patterns" value="Expressed in liver and 3 other cell types or tissues"/>
</dbReference>
<dbReference type="InterPro" id="IPR017891">
    <property type="entry name" value="Insulin_GF-bd_Cys-rich_CS"/>
</dbReference>
<dbReference type="GO" id="GO:0001666">
    <property type="term" value="P:response to hypoxia"/>
    <property type="evidence" value="ECO:0007669"/>
    <property type="project" value="Ensembl"/>
</dbReference>
<keyword evidence="4" id="KW-0964">Secreted</keyword>
<dbReference type="Gene3D" id="4.10.40.20">
    <property type="match status" value="1"/>
</dbReference>
<dbReference type="PROSITE" id="PS00484">
    <property type="entry name" value="THYROGLOBULIN_1_1"/>
    <property type="match status" value="1"/>
</dbReference>
<evidence type="ECO:0000256" key="4">
    <source>
        <dbReference type="ARBA" id="ARBA00022525"/>
    </source>
</evidence>
<feature type="region of interest" description="Disordered" evidence="12">
    <location>
        <begin position="199"/>
        <end position="241"/>
    </location>
</feature>
<evidence type="ECO:0000259" key="13">
    <source>
        <dbReference type="PROSITE" id="PS51162"/>
    </source>
</evidence>
<keyword evidence="17" id="KW-1185">Reference proteome</keyword>
<dbReference type="GO" id="GO:0031099">
    <property type="term" value="P:regeneration"/>
    <property type="evidence" value="ECO:0007669"/>
    <property type="project" value="Ensembl"/>
</dbReference>
<dbReference type="PROSITE" id="PS51162">
    <property type="entry name" value="THYROGLOBULIN_1_2"/>
    <property type="match status" value="1"/>
</dbReference>
<dbReference type="InterPro" id="IPR009030">
    <property type="entry name" value="Growth_fac_rcpt_cys_sf"/>
</dbReference>
<organism evidence="15">
    <name type="scientific">Nothobranchius furzeri</name>
    <name type="common">Turquoise killifish</name>
    <dbReference type="NCBI Taxonomy" id="105023"/>
    <lineage>
        <taxon>Eukaryota</taxon>
        <taxon>Metazoa</taxon>
        <taxon>Chordata</taxon>
        <taxon>Craniata</taxon>
        <taxon>Vertebrata</taxon>
        <taxon>Euteleostomi</taxon>
        <taxon>Actinopterygii</taxon>
        <taxon>Neopterygii</taxon>
        <taxon>Teleostei</taxon>
        <taxon>Neoteleostei</taxon>
        <taxon>Acanthomorphata</taxon>
        <taxon>Ovalentaria</taxon>
        <taxon>Atherinomorphae</taxon>
        <taxon>Cyprinodontiformes</taxon>
        <taxon>Nothobranchiidae</taxon>
        <taxon>Nothobranchius</taxon>
    </lineage>
</organism>
<keyword evidence="9" id="KW-0340">Growth factor binding</keyword>
<dbReference type="GO" id="GO:0043567">
    <property type="term" value="P:regulation of insulin-like growth factor receptor signaling pathway"/>
    <property type="evidence" value="ECO:0007669"/>
    <property type="project" value="TreeGrafter"/>
</dbReference>
<evidence type="ECO:0000256" key="7">
    <source>
        <dbReference type="ARBA" id="ARBA00022729"/>
    </source>
</evidence>
<evidence type="ECO:0000256" key="11">
    <source>
        <dbReference type="PROSITE-ProRule" id="PRU00500"/>
    </source>
</evidence>
<evidence type="ECO:0000256" key="6">
    <source>
        <dbReference type="ARBA" id="ARBA00022604"/>
    </source>
</evidence>
<dbReference type="GO" id="GO:0008285">
    <property type="term" value="P:negative regulation of cell population proliferation"/>
    <property type="evidence" value="ECO:0007669"/>
    <property type="project" value="Ensembl"/>
</dbReference>
<dbReference type="InterPro" id="IPR000716">
    <property type="entry name" value="Thyroglobulin_1"/>
</dbReference>
<reference evidence="16" key="1">
    <citation type="submission" date="2014-08" db="EMBL/GenBank/DDBJ databases">
        <authorList>
            <person name="Senf B."/>
            <person name="Petzold A."/>
            <person name="Downie B.R."/>
            <person name="Koch P."/>
            <person name="Platzer M."/>
        </authorList>
    </citation>
    <scope>NUCLEOTIDE SEQUENCE [LARGE SCALE GENOMIC DNA]</scope>
    <source>
        <strain evidence="16">GRZ</strain>
    </source>
</reference>
<feature type="domain" description="IGFBP N-terminal" evidence="14">
    <location>
        <begin position="119"/>
        <end position="200"/>
    </location>
</feature>
<dbReference type="AlphaFoldDB" id="A0A1A8AB56"/>
<dbReference type="Pfam" id="PF00219">
    <property type="entry name" value="IGFBP"/>
    <property type="match status" value="1"/>
</dbReference>
<keyword evidence="6" id="KW-0341">Growth regulation</keyword>
<dbReference type="SUPFAM" id="SSF57610">
    <property type="entry name" value="Thyroglobulin type-1 domain"/>
    <property type="match status" value="1"/>
</dbReference>